<name>A0A2G6EEX7_9BACT</name>
<organism evidence="2 3">
    <name type="scientific">candidate division KSB3 bacterium</name>
    <dbReference type="NCBI Taxonomy" id="2044937"/>
    <lineage>
        <taxon>Bacteria</taxon>
        <taxon>candidate division KSB3</taxon>
    </lineage>
</organism>
<evidence type="ECO:0000259" key="1">
    <source>
        <dbReference type="SMART" id="SM00563"/>
    </source>
</evidence>
<dbReference type="AlphaFoldDB" id="A0A2G6EEX7"/>
<feature type="domain" description="Phospholipid/glycerol acyltransferase" evidence="1">
    <location>
        <begin position="85"/>
        <end position="202"/>
    </location>
</feature>
<gene>
    <name evidence="2" type="ORF">CSB45_00310</name>
</gene>
<sequence>MLKTDLKSIIEAKRPGFFEKQPRVVSAAILKILEHVVHFKELQDFFEQYGDRRNLEFVESVFSYLDVSYQLDEEDLHKIPPEGPLICVANHATGPLDGLVLLKLIGQVRQDVKIVLTDLLAELEQLRDLFLLYDQYALKLQKKNILAIRKSLQQEQAVIFFPAGEVTKLSWQGLRESSWMAGPITLAGKYDVPILPVHLQARNSLLYYLSAKVNRHLSTLLLSHEMFAKRSQQIPVTIGDLIPASLLRDEHFDAAAQAERLKDIVYQLGKN</sequence>
<dbReference type="InterPro" id="IPR002123">
    <property type="entry name" value="Plipid/glycerol_acylTrfase"/>
</dbReference>
<dbReference type="SUPFAM" id="SSF69593">
    <property type="entry name" value="Glycerol-3-phosphate (1)-acyltransferase"/>
    <property type="match status" value="1"/>
</dbReference>
<dbReference type="Proteomes" id="UP000229740">
    <property type="component" value="Unassembled WGS sequence"/>
</dbReference>
<accession>A0A2G6EEX7</accession>
<evidence type="ECO:0000313" key="2">
    <source>
        <dbReference type="EMBL" id="PID60402.1"/>
    </source>
</evidence>
<dbReference type="EMBL" id="PDPS01000007">
    <property type="protein sequence ID" value="PID60402.1"/>
    <property type="molecule type" value="Genomic_DNA"/>
</dbReference>
<dbReference type="GO" id="GO:0016746">
    <property type="term" value="F:acyltransferase activity"/>
    <property type="evidence" value="ECO:0007669"/>
    <property type="project" value="InterPro"/>
</dbReference>
<dbReference type="SMART" id="SM00563">
    <property type="entry name" value="PlsC"/>
    <property type="match status" value="1"/>
</dbReference>
<comment type="caution">
    <text evidence="2">The sequence shown here is derived from an EMBL/GenBank/DDBJ whole genome shotgun (WGS) entry which is preliminary data.</text>
</comment>
<dbReference type="Pfam" id="PF19576">
    <property type="entry name" value="Acyltransf_2"/>
    <property type="match status" value="1"/>
</dbReference>
<dbReference type="InterPro" id="IPR045746">
    <property type="entry name" value="ACT14924-like_Acyltransf_dom"/>
</dbReference>
<reference evidence="2 3" key="1">
    <citation type="submission" date="2017-10" db="EMBL/GenBank/DDBJ databases">
        <title>Novel microbial diversity and functional potential in the marine mammal oral microbiome.</title>
        <authorList>
            <person name="Dudek N.K."/>
            <person name="Sun C.L."/>
            <person name="Burstein D."/>
            <person name="Kantor R.S."/>
            <person name="Aliaga Goltsman D.S."/>
            <person name="Bik E.M."/>
            <person name="Thomas B.C."/>
            <person name="Banfield J.F."/>
            <person name="Relman D.A."/>
        </authorList>
    </citation>
    <scope>NUCLEOTIDE SEQUENCE [LARGE SCALE GENOMIC DNA]</scope>
    <source>
        <strain evidence="2">DOLZORAL124_49_17</strain>
    </source>
</reference>
<evidence type="ECO:0000313" key="3">
    <source>
        <dbReference type="Proteomes" id="UP000229740"/>
    </source>
</evidence>
<protein>
    <recommendedName>
        <fullName evidence="1">Phospholipid/glycerol acyltransferase domain-containing protein</fullName>
    </recommendedName>
</protein>
<proteinExistence type="predicted"/>